<sequence>MEREGVSKMPEYLKKINRSSVVQRVIDRLTEAMLSGELKPGDKIPTEMELSEQLGVARNSIREAIKILVYIGVLEIKRADGTFVCNGFSESLIDPMIYGIILNQQNSQDLNELRAMVETGVMRLAVEKSSEEEIRQLHEKMLVLKDAIFAQTPDVDQVFEADNAFHDCITEMGHNAMVSKINAITRVLTYSTRYDSVKGMLETGRGEELYSAHERVYQLIASRQLEGLHESVEGTYFLNVGKKS</sequence>
<evidence type="ECO:0000256" key="2">
    <source>
        <dbReference type="ARBA" id="ARBA00023125"/>
    </source>
</evidence>
<dbReference type="SUPFAM" id="SSF46785">
    <property type="entry name" value="Winged helix' DNA-binding domain"/>
    <property type="match status" value="1"/>
</dbReference>
<dbReference type="SMART" id="SM00895">
    <property type="entry name" value="FCD"/>
    <property type="match status" value="1"/>
</dbReference>
<dbReference type="EMBL" id="JACRSZ010000004">
    <property type="protein sequence ID" value="MBC8572562.1"/>
    <property type="molecule type" value="Genomic_DNA"/>
</dbReference>
<dbReference type="InterPro" id="IPR000524">
    <property type="entry name" value="Tscrpt_reg_HTH_GntR"/>
</dbReference>
<keyword evidence="6" id="KW-1185">Reference proteome</keyword>
<gene>
    <name evidence="5" type="ORF">H8716_05600</name>
</gene>
<dbReference type="CDD" id="cd07377">
    <property type="entry name" value="WHTH_GntR"/>
    <property type="match status" value="1"/>
</dbReference>
<dbReference type="InterPro" id="IPR008920">
    <property type="entry name" value="TF_FadR/GntR_C"/>
</dbReference>
<evidence type="ECO:0000313" key="6">
    <source>
        <dbReference type="Proteomes" id="UP000657421"/>
    </source>
</evidence>
<keyword evidence="1" id="KW-0805">Transcription regulation</keyword>
<feature type="domain" description="HTH gntR-type" evidence="4">
    <location>
        <begin position="19"/>
        <end position="87"/>
    </location>
</feature>
<dbReference type="SMART" id="SM00345">
    <property type="entry name" value="HTH_GNTR"/>
    <property type="match status" value="1"/>
</dbReference>
<keyword evidence="2" id="KW-0238">DNA-binding</keyword>
<dbReference type="PROSITE" id="PS50949">
    <property type="entry name" value="HTH_GNTR"/>
    <property type="match status" value="1"/>
</dbReference>
<reference evidence="5 6" key="1">
    <citation type="submission" date="2020-08" db="EMBL/GenBank/DDBJ databases">
        <title>Genome public.</title>
        <authorList>
            <person name="Liu C."/>
            <person name="Sun Q."/>
        </authorList>
    </citation>
    <scope>NUCLEOTIDE SEQUENCE [LARGE SCALE GENOMIC DNA]</scope>
    <source>
        <strain evidence="5 6">NSJ-46</strain>
    </source>
</reference>
<dbReference type="InterPro" id="IPR011711">
    <property type="entry name" value="GntR_C"/>
</dbReference>
<evidence type="ECO:0000256" key="1">
    <source>
        <dbReference type="ARBA" id="ARBA00023015"/>
    </source>
</evidence>
<dbReference type="Pfam" id="PF07729">
    <property type="entry name" value="FCD"/>
    <property type="match status" value="1"/>
</dbReference>
<evidence type="ECO:0000256" key="3">
    <source>
        <dbReference type="ARBA" id="ARBA00023163"/>
    </source>
</evidence>
<dbReference type="PANTHER" id="PTHR43537:SF5">
    <property type="entry name" value="UXU OPERON TRANSCRIPTIONAL REGULATOR"/>
    <property type="match status" value="1"/>
</dbReference>
<dbReference type="Gene3D" id="1.20.120.530">
    <property type="entry name" value="GntR ligand-binding domain-like"/>
    <property type="match status" value="1"/>
</dbReference>
<evidence type="ECO:0000259" key="4">
    <source>
        <dbReference type="PROSITE" id="PS50949"/>
    </source>
</evidence>
<accession>A0ABR7N9R2</accession>
<dbReference type="SUPFAM" id="SSF48008">
    <property type="entry name" value="GntR ligand-binding domain-like"/>
    <property type="match status" value="1"/>
</dbReference>
<dbReference type="Gene3D" id="1.10.10.10">
    <property type="entry name" value="Winged helix-like DNA-binding domain superfamily/Winged helix DNA-binding domain"/>
    <property type="match status" value="1"/>
</dbReference>
<evidence type="ECO:0000313" key="5">
    <source>
        <dbReference type="EMBL" id="MBC8572562.1"/>
    </source>
</evidence>
<proteinExistence type="predicted"/>
<comment type="caution">
    <text evidence="5">The sequence shown here is derived from an EMBL/GenBank/DDBJ whole genome shotgun (WGS) entry which is preliminary data.</text>
</comment>
<dbReference type="InterPro" id="IPR036388">
    <property type="entry name" value="WH-like_DNA-bd_sf"/>
</dbReference>
<dbReference type="PANTHER" id="PTHR43537">
    <property type="entry name" value="TRANSCRIPTIONAL REGULATOR, GNTR FAMILY"/>
    <property type="match status" value="1"/>
</dbReference>
<name>A0ABR7N9R2_9FIRM</name>
<dbReference type="InterPro" id="IPR036390">
    <property type="entry name" value="WH_DNA-bd_sf"/>
</dbReference>
<dbReference type="Pfam" id="PF00392">
    <property type="entry name" value="GntR"/>
    <property type="match status" value="1"/>
</dbReference>
<dbReference type="Proteomes" id="UP000657421">
    <property type="component" value="Unassembled WGS sequence"/>
</dbReference>
<keyword evidence="3" id="KW-0804">Transcription</keyword>
<dbReference type="PRINTS" id="PR00035">
    <property type="entry name" value="HTHGNTR"/>
</dbReference>
<protein>
    <submittedName>
        <fullName evidence="5">FadR family transcriptional regulator</fullName>
    </submittedName>
</protein>
<organism evidence="5 6">
    <name type="scientific">Jingyaoa shaoxingensis</name>
    <dbReference type="NCBI Taxonomy" id="2763671"/>
    <lineage>
        <taxon>Bacteria</taxon>
        <taxon>Bacillati</taxon>
        <taxon>Bacillota</taxon>
        <taxon>Clostridia</taxon>
        <taxon>Lachnospirales</taxon>
        <taxon>Lachnospiraceae</taxon>
        <taxon>Jingyaoa</taxon>
    </lineage>
</organism>